<keyword evidence="3" id="KW-1185">Reference proteome</keyword>
<evidence type="ECO:0000313" key="3">
    <source>
        <dbReference type="Proteomes" id="UP001266305"/>
    </source>
</evidence>
<comment type="caution">
    <text evidence="2">The sequence shown here is derived from an EMBL/GenBank/DDBJ whole genome shotgun (WGS) entry which is preliminary data.</text>
</comment>
<feature type="region of interest" description="Disordered" evidence="1">
    <location>
        <begin position="173"/>
        <end position="216"/>
    </location>
</feature>
<protein>
    <submittedName>
        <fullName evidence="2">Uncharacterized protein</fullName>
    </submittedName>
</protein>
<accession>A0ABQ9UR02</accession>
<evidence type="ECO:0000256" key="1">
    <source>
        <dbReference type="SAM" id="MobiDB-lite"/>
    </source>
</evidence>
<gene>
    <name evidence="2" type="ORF">P7K49_020848</name>
</gene>
<name>A0ABQ9UR02_SAGOE</name>
<dbReference type="Proteomes" id="UP001266305">
    <property type="component" value="Unassembled WGS sequence"/>
</dbReference>
<proteinExistence type="predicted"/>
<dbReference type="EMBL" id="JASSZA010000010">
    <property type="protein sequence ID" value="KAK2099500.1"/>
    <property type="molecule type" value="Genomic_DNA"/>
</dbReference>
<sequence>MAKDEDGAYLTNGCNHLLLEVPVRRAASLLGWDSAFILPPSLTPGIRESLDQYKAEAARAAEASCWGPAPASLAQDRRLAAAEAEPMKGEPVVHLYLPQVIVTIPSLGISRGSLSPKPETVPWKLEQKAPQYQSSQQGLANRAELAPEGGMLLLFPSPHSKWLPAPHPRFPFRPPLPTFQPPTSRVHLSRRIGSSPPHRPRPGPQQAFPTPRSRLT</sequence>
<evidence type="ECO:0000313" key="2">
    <source>
        <dbReference type="EMBL" id="KAK2099500.1"/>
    </source>
</evidence>
<reference evidence="2 3" key="1">
    <citation type="submission" date="2023-05" db="EMBL/GenBank/DDBJ databases">
        <title>B98-5 Cell Line De Novo Hybrid Assembly: An Optical Mapping Approach.</title>
        <authorList>
            <person name="Kananen K."/>
            <person name="Auerbach J.A."/>
            <person name="Kautto E."/>
            <person name="Blachly J.S."/>
        </authorList>
    </citation>
    <scope>NUCLEOTIDE SEQUENCE [LARGE SCALE GENOMIC DNA]</scope>
    <source>
        <strain evidence="2">B95-8</strain>
        <tissue evidence="2">Cell line</tissue>
    </source>
</reference>
<organism evidence="2 3">
    <name type="scientific">Saguinus oedipus</name>
    <name type="common">Cotton-top tamarin</name>
    <name type="synonym">Oedipomidas oedipus</name>
    <dbReference type="NCBI Taxonomy" id="9490"/>
    <lineage>
        <taxon>Eukaryota</taxon>
        <taxon>Metazoa</taxon>
        <taxon>Chordata</taxon>
        <taxon>Craniata</taxon>
        <taxon>Vertebrata</taxon>
        <taxon>Euteleostomi</taxon>
        <taxon>Mammalia</taxon>
        <taxon>Eutheria</taxon>
        <taxon>Euarchontoglires</taxon>
        <taxon>Primates</taxon>
        <taxon>Haplorrhini</taxon>
        <taxon>Platyrrhini</taxon>
        <taxon>Cebidae</taxon>
        <taxon>Callitrichinae</taxon>
        <taxon>Saguinus</taxon>
    </lineage>
</organism>